<feature type="compositionally biased region" description="Polar residues" evidence="1">
    <location>
        <begin position="474"/>
        <end position="485"/>
    </location>
</feature>
<proteinExistence type="predicted"/>
<feature type="region of interest" description="Disordered" evidence="1">
    <location>
        <begin position="315"/>
        <end position="622"/>
    </location>
</feature>
<feature type="region of interest" description="Disordered" evidence="1">
    <location>
        <begin position="100"/>
        <end position="132"/>
    </location>
</feature>
<feature type="region of interest" description="Disordered" evidence="1">
    <location>
        <begin position="144"/>
        <end position="244"/>
    </location>
</feature>
<sequence length="622" mass="67201">MRTSNFKRIRHIGYSVHPTRAVDGPDEWCSRHLFTRASPSQIYAALLMHSAALMQHVVRPPSPASEGSDEEKSLDTARVYFGPFQTPEKRFTAIVAIPDPEPAKLHSSQDAGFRERNRSDSPSSSSSAASNEILDVEKLLGIRKSEHDDKETDMVTPQASGIPDDNEPSSALANKLLCAPGNPSPPPSPMLLPMLDDNDTDEASTDRDDECLAITPAAPPSPTLEPVRQAVSPTPGSTTAEEPDLMSFHSFDDRLDFVTSIPSGQENARRAPPSPFSFPDAITSSSTATPQAIESFQGRTEVLIDIQDEPSCVFIPVPSPQNDKIVEGKANSPETDMQIVLAPEPSIPHPRISNDDSSEKTAVRNVHDSPHTPLRRSSRPRKSSTPHVLKYAASADVDEDQTPSPARTTRPDAQTRKTKKGKERTPSPSKFKEDSGTLEVISQSGPLISSERSSDVKTQRCKSSSPIRRVFTRELSSLSPNSAELLSSLVPGTEQVESESGVASTEDLSGAVISNTKLDDSVDPLRQSSEPAPTATSPDNFKDANKGSSPMRIPATPRKPHILTSPFQVRFNSTSLDDPARTPARRVPIEQAVAEGHVSPQKLSRMQSGSLAPVIQALPAES</sequence>
<feature type="compositionally biased region" description="Basic and acidic residues" evidence="1">
    <location>
        <begin position="352"/>
        <end position="370"/>
    </location>
</feature>
<gene>
    <name evidence="2" type="ORF">Agabi119p4_3416</name>
</gene>
<reference evidence="2 3" key="1">
    <citation type="journal article" name="Sci. Rep.">
        <title>Telomere-to-telomere assembled and centromere annotated genomes of the two main subspecies of the button mushroom Agaricus bisporus reveal especially polymorphic chromosome ends.</title>
        <authorList>
            <person name="Sonnenberg A.S.M."/>
            <person name="Sedaghat-Telgerd N."/>
            <person name="Lavrijssen B."/>
            <person name="Ohm R.A."/>
            <person name="Hendrickx P.M."/>
            <person name="Scholtmeijer K."/>
            <person name="Baars J.J.P."/>
            <person name="van Peer A."/>
        </authorList>
    </citation>
    <scope>NUCLEOTIDE SEQUENCE [LARGE SCALE GENOMIC DNA]</scope>
    <source>
        <strain evidence="2 3">H119_p4</strain>
    </source>
</reference>
<feature type="compositionally biased region" description="Basic and acidic residues" evidence="1">
    <location>
        <begin position="144"/>
        <end position="153"/>
    </location>
</feature>
<accession>A0A8H7F757</accession>
<feature type="compositionally biased region" description="Polar residues" evidence="1">
    <location>
        <begin position="231"/>
        <end position="240"/>
    </location>
</feature>
<feature type="compositionally biased region" description="Basic residues" evidence="1">
    <location>
        <begin position="373"/>
        <end position="384"/>
    </location>
</feature>
<evidence type="ECO:0000313" key="2">
    <source>
        <dbReference type="EMBL" id="KAF7779071.1"/>
    </source>
</evidence>
<feature type="region of interest" description="Disordered" evidence="1">
    <location>
        <begin position="264"/>
        <end position="291"/>
    </location>
</feature>
<dbReference type="AlphaFoldDB" id="A0A8H7F757"/>
<feature type="compositionally biased region" description="Polar residues" evidence="1">
    <location>
        <begin position="501"/>
        <end position="516"/>
    </location>
</feature>
<dbReference type="Proteomes" id="UP000629468">
    <property type="component" value="Unassembled WGS sequence"/>
</dbReference>
<evidence type="ECO:0000313" key="3">
    <source>
        <dbReference type="Proteomes" id="UP000629468"/>
    </source>
</evidence>
<feature type="compositionally biased region" description="Polar residues" evidence="1">
    <location>
        <begin position="526"/>
        <end position="539"/>
    </location>
</feature>
<organism evidence="2 3">
    <name type="scientific">Agaricus bisporus var. burnettii</name>
    <dbReference type="NCBI Taxonomy" id="192524"/>
    <lineage>
        <taxon>Eukaryota</taxon>
        <taxon>Fungi</taxon>
        <taxon>Dikarya</taxon>
        <taxon>Basidiomycota</taxon>
        <taxon>Agaricomycotina</taxon>
        <taxon>Agaricomycetes</taxon>
        <taxon>Agaricomycetidae</taxon>
        <taxon>Agaricales</taxon>
        <taxon>Agaricineae</taxon>
        <taxon>Agaricaceae</taxon>
        <taxon>Agaricus</taxon>
    </lineage>
</organism>
<protein>
    <submittedName>
        <fullName evidence="2">Uncharacterized protein</fullName>
    </submittedName>
</protein>
<feature type="compositionally biased region" description="Acidic residues" evidence="1">
    <location>
        <begin position="196"/>
        <end position="211"/>
    </location>
</feature>
<feature type="compositionally biased region" description="Polar residues" evidence="1">
    <location>
        <begin position="601"/>
        <end position="610"/>
    </location>
</feature>
<feature type="compositionally biased region" description="Polar residues" evidence="1">
    <location>
        <begin position="440"/>
        <end position="451"/>
    </location>
</feature>
<name>A0A8H7F757_AGABI</name>
<feature type="compositionally biased region" description="Low complexity" evidence="1">
    <location>
        <begin position="120"/>
        <end position="130"/>
    </location>
</feature>
<feature type="compositionally biased region" description="Polar residues" evidence="1">
    <location>
        <begin position="565"/>
        <end position="576"/>
    </location>
</feature>
<dbReference type="EMBL" id="JABXXO010000004">
    <property type="protein sequence ID" value="KAF7779071.1"/>
    <property type="molecule type" value="Genomic_DNA"/>
</dbReference>
<feature type="compositionally biased region" description="Polar residues" evidence="1">
    <location>
        <begin position="282"/>
        <end position="291"/>
    </location>
</feature>
<evidence type="ECO:0000256" key="1">
    <source>
        <dbReference type="SAM" id="MobiDB-lite"/>
    </source>
</evidence>
<comment type="caution">
    <text evidence="2">The sequence shown here is derived from an EMBL/GenBank/DDBJ whole genome shotgun (WGS) entry which is preliminary data.</text>
</comment>